<dbReference type="OrthoDB" id="10345011at2759"/>
<name>A0A438DKR0_VITVI</name>
<feature type="region of interest" description="Disordered" evidence="1">
    <location>
        <begin position="1"/>
        <end position="34"/>
    </location>
</feature>
<organism evidence="2 3">
    <name type="scientific">Vitis vinifera</name>
    <name type="common">Grape</name>
    <dbReference type="NCBI Taxonomy" id="29760"/>
    <lineage>
        <taxon>Eukaryota</taxon>
        <taxon>Viridiplantae</taxon>
        <taxon>Streptophyta</taxon>
        <taxon>Embryophyta</taxon>
        <taxon>Tracheophyta</taxon>
        <taxon>Spermatophyta</taxon>
        <taxon>Magnoliopsida</taxon>
        <taxon>eudicotyledons</taxon>
        <taxon>Gunneridae</taxon>
        <taxon>Pentapetalae</taxon>
        <taxon>rosids</taxon>
        <taxon>Vitales</taxon>
        <taxon>Vitaceae</taxon>
        <taxon>Viteae</taxon>
        <taxon>Vitis</taxon>
    </lineage>
</organism>
<dbReference type="Proteomes" id="UP000288805">
    <property type="component" value="Unassembled WGS sequence"/>
</dbReference>
<evidence type="ECO:0000313" key="2">
    <source>
        <dbReference type="EMBL" id="RVW36008.1"/>
    </source>
</evidence>
<proteinExistence type="predicted"/>
<dbReference type="AlphaFoldDB" id="A0A438DKR0"/>
<dbReference type="InterPro" id="IPR004158">
    <property type="entry name" value="DUF247_pln"/>
</dbReference>
<sequence>MRFESIVKDNASSSMEERFKSVMGPEDRKTSQLGETKWPMIPKVPQLLRGTKDFTEQFEPYHYHKPELKPAEMMKRQMTKRFILDSGQCIEVLYNKIAEPSEVTYSPKEEKGPHLLDLLRRRLQGIARVPKRVARKGWNSYRIVNELKAAGISIKPNKSGSLRDISLKSYRFYGVLKLPQITIDDSTTSSFLNLIAYEMCSEVPSEVTSYICFLHLLVDELGDVKELRQQGVLRNFLGSDEEVATQFNEITADLTYFTVFPRRN</sequence>
<protein>
    <submittedName>
        <fullName evidence="2">Uncharacterized protein</fullName>
    </submittedName>
</protein>
<dbReference type="EMBL" id="QGNW01001587">
    <property type="protein sequence ID" value="RVW36008.1"/>
    <property type="molecule type" value="Genomic_DNA"/>
</dbReference>
<reference evidence="2 3" key="1">
    <citation type="journal article" date="2018" name="PLoS Genet.">
        <title>Population sequencing reveals clonal diversity and ancestral inbreeding in the grapevine cultivar Chardonnay.</title>
        <authorList>
            <person name="Roach M.J."/>
            <person name="Johnson D.L."/>
            <person name="Bohlmann J."/>
            <person name="van Vuuren H.J."/>
            <person name="Jones S.J."/>
            <person name="Pretorius I.S."/>
            <person name="Schmidt S.A."/>
            <person name="Borneman A.R."/>
        </authorList>
    </citation>
    <scope>NUCLEOTIDE SEQUENCE [LARGE SCALE GENOMIC DNA]</scope>
    <source>
        <strain evidence="3">cv. Chardonnay</strain>
        <tissue evidence="2">Leaf</tissue>
    </source>
</reference>
<dbReference type="PANTHER" id="PTHR31549">
    <property type="entry name" value="PROTEIN, PUTATIVE (DUF247)-RELATED-RELATED"/>
    <property type="match status" value="1"/>
</dbReference>
<gene>
    <name evidence="2" type="ORF">CK203_078269</name>
</gene>
<evidence type="ECO:0000256" key="1">
    <source>
        <dbReference type="SAM" id="MobiDB-lite"/>
    </source>
</evidence>
<comment type="caution">
    <text evidence="2">The sequence shown here is derived from an EMBL/GenBank/DDBJ whole genome shotgun (WGS) entry which is preliminary data.</text>
</comment>
<feature type="compositionally biased region" description="Basic and acidic residues" evidence="1">
    <location>
        <begin position="15"/>
        <end position="30"/>
    </location>
</feature>
<dbReference type="Pfam" id="PF03140">
    <property type="entry name" value="DUF247"/>
    <property type="match status" value="1"/>
</dbReference>
<dbReference type="PANTHER" id="PTHR31549:SF191">
    <property type="entry name" value="DUF247 DOMAIN PROTEIN"/>
    <property type="match status" value="1"/>
</dbReference>
<accession>A0A438DKR0</accession>
<evidence type="ECO:0000313" key="3">
    <source>
        <dbReference type="Proteomes" id="UP000288805"/>
    </source>
</evidence>